<evidence type="ECO:0000256" key="4">
    <source>
        <dbReference type="ARBA" id="ARBA00022968"/>
    </source>
</evidence>
<evidence type="ECO:0000256" key="1">
    <source>
        <dbReference type="ARBA" id="ARBA00004606"/>
    </source>
</evidence>
<proteinExistence type="inferred from homology"/>
<feature type="region of interest" description="Disordered" evidence="7">
    <location>
        <begin position="362"/>
        <end position="385"/>
    </location>
</feature>
<dbReference type="PANTHER" id="PTHR23033:SF14">
    <property type="entry name" value="GLYCOPROTEIN-N-ACETYLGALACTOSAMINE 3-BETA-GALACTOSYLTRANSFERASE 1-RELATED"/>
    <property type="match status" value="1"/>
</dbReference>
<sequence length="419" mass="45699">MRRRPRNDDDVDSRAELVAARKPHNYCCKVAGRGSLVLGVIVALSRLITRHPTRPSDGGGGGGVVVFRRPCVPFVTVVLPSVVNPAGRSRRLAAIAATWGARAHAIFVEHSGDASGFPEWSTEACDFPRRLEVPVPPSQGVARLRWVLTTVNETDFAFMVNDHTAVVPENLACYLRSLDPAEPLYLGHALVQRGRGGDRMFNSGAAGYVLSRASLRLVARAFYELPEACGAAPSSAWLQGNPGLVLATCLASQGVLPGDTRAADAHRFNAFGLVRTATGRVDDWYERMHERLPFERPSLIARGPSCCATHTISFHYVEAVEQYALRGALDAMAHFRDVAPENIDAAAEAWLDEHWPRKDLGGYARPLPRRPSPDSDTAAEAQRLREDRAAVRDVLLHKIRIATNGSVCRDDDEKSSTSS</sequence>
<dbReference type="GO" id="GO:0016263">
    <property type="term" value="F:glycoprotein-N-acetylgalactosamine 3-beta-galactosyltransferase activity"/>
    <property type="evidence" value="ECO:0007669"/>
    <property type="project" value="TreeGrafter"/>
</dbReference>
<keyword evidence="5" id="KW-1133">Transmembrane helix</keyword>
<protein>
    <submittedName>
        <fullName evidence="8">Uncharacterized protein</fullName>
    </submittedName>
</protein>
<dbReference type="InterPro" id="IPR026050">
    <property type="entry name" value="C1GALT1/C1GALT1_chp1"/>
</dbReference>
<evidence type="ECO:0000313" key="9">
    <source>
        <dbReference type="Proteomes" id="UP001230188"/>
    </source>
</evidence>
<evidence type="ECO:0000256" key="2">
    <source>
        <dbReference type="ARBA" id="ARBA00006462"/>
    </source>
</evidence>
<comment type="similarity">
    <text evidence="2">Belongs to the glycosyltransferase 31 family. Beta3-Gal-T subfamily.</text>
</comment>
<dbReference type="AlphaFoldDB" id="A0AAD7XN30"/>
<evidence type="ECO:0000256" key="5">
    <source>
        <dbReference type="ARBA" id="ARBA00022989"/>
    </source>
</evidence>
<comment type="subcellular location">
    <subcellularLocation>
        <location evidence="1">Membrane</location>
        <topology evidence="1">Single-pass type II membrane protein</topology>
    </subcellularLocation>
</comment>
<dbReference type="EMBL" id="JAQMWT010000175">
    <property type="protein sequence ID" value="KAJ8608290.1"/>
    <property type="molecule type" value="Genomic_DNA"/>
</dbReference>
<accession>A0AAD7XN30</accession>
<comment type="caution">
    <text evidence="8">The sequence shown here is derived from an EMBL/GenBank/DDBJ whole genome shotgun (WGS) entry which is preliminary data.</text>
</comment>
<dbReference type="PANTHER" id="PTHR23033">
    <property type="entry name" value="BETA1,3-GALACTOSYLTRANSFERASE"/>
    <property type="match status" value="1"/>
</dbReference>
<dbReference type="Proteomes" id="UP001230188">
    <property type="component" value="Unassembled WGS sequence"/>
</dbReference>
<evidence type="ECO:0000256" key="3">
    <source>
        <dbReference type="ARBA" id="ARBA00022692"/>
    </source>
</evidence>
<keyword evidence="3" id="KW-0812">Transmembrane</keyword>
<organism evidence="8 9">
    <name type="scientific">Chrysophaeum taylorii</name>
    <dbReference type="NCBI Taxonomy" id="2483200"/>
    <lineage>
        <taxon>Eukaryota</taxon>
        <taxon>Sar</taxon>
        <taxon>Stramenopiles</taxon>
        <taxon>Ochrophyta</taxon>
        <taxon>Pelagophyceae</taxon>
        <taxon>Pelagomonadales</taxon>
        <taxon>Pelagomonadaceae</taxon>
        <taxon>Chrysophaeum</taxon>
    </lineage>
</organism>
<dbReference type="GO" id="GO:0016020">
    <property type="term" value="C:membrane"/>
    <property type="evidence" value="ECO:0007669"/>
    <property type="project" value="UniProtKB-SubCell"/>
</dbReference>
<name>A0AAD7XN30_9STRA</name>
<reference evidence="8" key="1">
    <citation type="submission" date="2023-01" db="EMBL/GenBank/DDBJ databases">
        <title>Metagenome sequencing of chrysophaentin producing Chrysophaeum taylorii.</title>
        <authorList>
            <person name="Davison J."/>
            <person name="Bewley C."/>
        </authorList>
    </citation>
    <scope>NUCLEOTIDE SEQUENCE</scope>
    <source>
        <strain evidence="8">NIES-1699</strain>
    </source>
</reference>
<evidence type="ECO:0000313" key="8">
    <source>
        <dbReference type="EMBL" id="KAJ8608290.1"/>
    </source>
</evidence>
<evidence type="ECO:0000256" key="7">
    <source>
        <dbReference type="SAM" id="MobiDB-lite"/>
    </source>
</evidence>
<evidence type="ECO:0000256" key="6">
    <source>
        <dbReference type="ARBA" id="ARBA00023136"/>
    </source>
</evidence>
<keyword evidence="4" id="KW-0735">Signal-anchor</keyword>
<gene>
    <name evidence="8" type="ORF">CTAYLR_010382</name>
</gene>
<keyword evidence="6" id="KW-0472">Membrane</keyword>
<keyword evidence="9" id="KW-1185">Reference proteome</keyword>
<dbReference type="Gene3D" id="3.90.550.50">
    <property type="match status" value="1"/>
</dbReference>